<organism evidence="1 2">
    <name type="scientific">Streptomyces polyrhachis</name>
    <dbReference type="NCBI Taxonomy" id="1282885"/>
    <lineage>
        <taxon>Bacteria</taxon>
        <taxon>Bacillati</taxon>
        <taxon>Actinomycetota</taxon>
        <taxon>Actinomycetes</taxon>
        <taxon>Kitasatosporales</taxon>
        <taxon>Streptomycetaceae</taxon>
        <taxon>Streptomyces</taxon>
    </lineage>
</organism>
<name>A0ABW2GBX2_9ACTN</name>
<reference evidence="2" key="1">
    <citation type="journal article" date="2019" name="Int. J. Syst. Evol. Microbiol.">
        <title>The Global Catalogue of Microorganisms (GCM) 10K type strain sequencing project: providing services to taxonomists for standard genome sequencing and annotation.</title>
        <authorList>
            <consortium name="The Broad Institute Genomics Platform"/>
            <consortium name="The Broad Institute Genome Sequencing Center for Infectious Disease"/>
            <person name="Wu L."/>
            <person name="Ma J."/>
        </authorList>
    </citation>
    <scope>NUCLEOTIDE SEQUENCE [LARGE SCALE GENOMIC DNA]</scope>
    <source>
        <strain evidence="2">CGMCC 1.13681</strain>
    </source>
</reference>
<evidence type="ECO:0000313" key="2">
    <source>
        <dbReference type="Proteomes" id="UP001596413"/>
    </source>
</evidence>
<dbReference type="Proteomes" id="UP001596413">
    <property type="component" value="Unassembled WGS sequence"/>
</dbReference>
<keyword evidence="2" id="KW-1185">Reference proteome</keyword>
<evidence type="ECO:0000313" key="1">
    <source>
        <dbReference type="EMBL" id="MFC7216765.1"/>
    </source>
</evidence>
<dbReference type="EMBL" id="JBHSZO010000001">
    <property type="protein sequence ID" value="MFC7216765.1"/>
    <property type="molecule type" value="Genomic_DNA"/>
</dbReference>
<gene>
    <name evidence="1" type="ORF">ACFQLX_01045</name>
</gene>
<proteinExistence type="predicted"/>
<dbReference type="RefSeq" id="WP_386410615.1">
    <property type="nucleotide sequence ID" value="NZ_JBHSZO010000001.1"/>
</dbReference>
<sequence>MTKHPHPHRPVATPLELDGGLAELRGDCARMAPHWTAPVAGGGEASPEPARIGGLARITVPAASAELLKGTAEYGD</sequence>
<protein>
    <submittedName>
        <fullName evidence="1">Uncharacterized protein</fullName>
    </submittedName>
</protein>
<comment type="caution">
    <text evidence="1">The sequence shown here is derived from an EMBL/GenBank/DDBJ whole genome shotgun (WGS) entry which is preliminary data.</text>
</comment>
<accession>A0ABW2GBX2</accession>